<sequence length="69" mass="8314">MGQRTHLDVTPRWTAGRPLHSLWPRRRATVLKQFSTYPPLIAMPGMLMEREASQYNISIYYYYYIYVTR</sequence>
<evidence type="ECO:0000313" key="1">
    <source>
        <dbReference type="EMBL" id="KAE8314462.1"/>
    </source>
</evidence>
<name>A0A5N6W1G0_9EURO</name>
<protein>
    <submittedName>
        <fullName evidence="1">Uncharacterized protein</fullName>
    </submittedName>
</protein>
<gene>
    <name evidence="1" type="ORF">BDV41DRAFT_215134</name>
</gene>
<organism evidence="1 2">
    <name type="scientific">Aspergillus transmontanensis</name>
    <dbReference type="NCBI Taxonomy" id="1034304"/>
    <lineage>
        <taxon>Eukaryota</taxon>
        <taxon>Fungi</taxon>
        <taxon>Dikarya</taxon>
        <taxon>Ascomycota</taxon>
        <taxon>Pezizomycotina</taxon>
        <taxon>Eurotiomycetes</taxon>
        <taxon>Eurotiomycetidae</taxon>
        <taxon>Eurotiales</taxon>
        <taxon>Aspergillaceae</taxon>
        <taxon>Aspergillus</taxon>
        <taxon>Aspergillus subgen. Circumdati</taxon>
    </lineage>
</organism>
<dbReference type="Proteomes" id="UP000325433">
    <property type="component" value="Unassembled WGS sequence"/>
</dbReference>
<dbReference type="AlphaFoldDB" id="A0A5N6W1G0"/>
<accession>A0A5N6W1G0</accession>
<keyword evidence="2" id="KW-1185">Reference proteome</keyword>
<reference evidence="2" key="1">
    <citation type="submission" date="2019-04" db="EMBL/GenBank/DDBJ databases">
        <title>Friends and foes A comparative genomics studyof 23 Aspergillus species from section Flavi.</title>
        <authorList>
            <consortium name="DOE Joint Genome Institute"/>
            <person name="Kjaerbolling I."/>
            <person name="Vesth T."/>
            <person name="Frisvad J.C."/>
            <person name="Nybo J.L."/>
            <person name="Theobald S."/>
            <person name="Kildgaard S."/>
            <person name="Isbrandt T."/>
            <person name="Kuo A."/>
            <person name="Sato A."/>
            <person name="Lyhne E.K."/>
            <person name="Kogle M.E."/>
            <person name="Wiebenga A."/>
            <person name="Kun R.S."/>
            <person name="Lubbers R.J."/>
            <person name="Makela M.R."/>
            <person name="Barry K."/>
            <person name="Chovatia M."/>
            <person name="Clum A."/>
            <person name="Daum C."/>
            <person name="Haridas S."/>
            <person name="He G."/>
            <person name="LaButti K."/>
            <person name="Lipzen A."/>
            <person name="Mondo S."/>
            <person name="Riley R."/>
            <person name="Salamov A."/>
            <person name="Simmons B.A."/>
            <person name="Magnuson J.K."/>
            <person name="Henrissat B."/>
            <person name="Mortensen U.H."/>
            <person name="Larsen T.O."/>
            <person name="Devries R.P."/>
            <person name="Grigoriev I.V."/>
            <person name="Machida M."/>
            <person name="Baker S.E."/>
            <person name="Andersen M.R."/>
        </authorList>
    </citation>
    <scope>NUCLEOTIDE SEQUENCE [LARGE SCALE GENOMIC DNA]</scope>
    <source>
        <strain evidence="2">CBS 130015</strain>
    </source>
</reference>
<proteinExistence type="predicted"/>
<evidence type="ECO:0000313" key="2">
    <source>
        <dbReference type="Proteomes" id="UP000325433"/>
    </source>
</evidence>
<dbReference type="EMBL" id="ML738318">
    <property type="protein sequence ID" value="KAE8314462.1"/>
    <property type="molecule type" value="Genomic_DNA"/>
</dbReference>